<dbReference type="PANTHER" id="PTHR21266:SF59">
    <property type="entry name" value="BLR4922 PROTEIN"/>
    <property type="match status" value="1"/>
</dbReference>
<dbReference type="PROSITE" id="PS51296">
    <property type="entry name" value="RIESKE"/>
    <property type="match status" value="1"/>
</dbReference>
<keyword evidence="4" id="KW-0408">Iron</keyword>
<sequence length="226" mass="26232">VTRVVDDGRAYGRQEGEWDPDLVETGPGTRSGELLRRYWHPIARAEEATTLPREVRLLGEDLILFRNGLGEVGLMEPRCCHRGTTLYHGKVEEVGIRCPYHGWLFGTDGSCLDQPCEPDRGRNRTRYRQPWYPVEEYHGLIFAYLGPAEKQPAFSRYQIFEDVTDEEEIVIVEHFAFGGPTEAPCNWFQTHENAMDPYHVFVLHSTLNEPQFDPRLREWPEIDWQG</sequence>
<gene>
    <name evidence="7" type="ORF">METZ01_LOCUS88200</name>
</gene>
<evidence type="ECO:0000256" key="2">
    <source>
        <dbReference type="ARBA" id="ARBA00022723"/>
    </source>
</evidence>
<dbReference type="Pfam" id="PF00355">
    <property type="entry name" value="Rieske"/>
    <property type="match status" value="1"/>
</dbReference>
<proteinExistence type="predicted"/>
<dbReference type="GO" id="GO:0051537">
    <property type="term" value="F:2 iron, 2 sulfur cluster binding"/>
    <property type="evidence" value="ECO:0007669"/>
    <property type="project" value="UniProtKB-KW"/>
</dbReference>
<dbReference type="EMBL" id="UINC01007845">
    <property type="protein sequence ID" value="SVA35346.1"/>
    <property type="molecule type" value="Genomic_DNA"/>
</dbReference>
<dbReference type="SUPFAM" id="SSF50022">
    <property type="entry name" value="ISP domain"/>
    <property type="match status" value="1"/>
</dbReference>
<evidence type="ECO:0000256" key="5">
    <source>
        <dbReference type="ARBA" id="ARBA00023014"/>
    </source>
</evidence>
<dbReference type="InterPro" id="IPR017941">
    <property type="entry name" value="Rieske_2Fe-2S"/>
</dbReference>
<keyword evidence="2" id="KW-0479">Metal-binding</keyword>
<keyword evidence="1" id="KW-0001">2Fe-2S</keyword>
<keyword evidence="5" id="KW-0411">Iron-sulfur</keyword>
<feature type="non-terminal residue" evidence="7">
    <location>
        <position position="1"/>
    </location>
</feature>
<accession>A0A381V4N8</accession>
<dbReference type="GO" id="GO:0005506">
    <property type="term" value="F:iron ion binding"/>
    <property type="evidence" value="ECO:0007669"/>
    <property type="project" value="InterPro"/>
</dbReference>
<evidence type="ECO:0000256" key="3">
    <source>
        <dbReference type="ARBA" id="ARBA00023002"/>
    </source>
</evidence>
<dbReference type="InterPro" id="IPR050584">
    <property type="entry name" value="Cholesterol_7-desaturase"/>
</dbReference>
<keyword evidence="3" id="KW-0560">Oxidoreductase</keyword>
<dbReference type="InterPro" id="IPR015881">
    <property type="entry name" value="ARHD_Rieske_2Fe_2S"/>
</dbReference>
<feature type="non-terminal residue" evidence="7">
    <location>
        <position position="226"/>
    </location>
</feature>
<evidence type="ECO:0000313" key="7">
    <source>
        <dbReference type="EMBL" id="SVA35346.1"/>
    </source>
</evidence>
<dbReference type="SUPFAM" id="SSF55961">
    <property type="entry name" value="Bet v1-like"/>
    <property type="match status" value="1"/>
</dbReference>
<organism evidence="7">
    <name type="scientific">marine metagenome</name>
    <dbReference type="NCBI Taxonomy" id="408172"/>
    <lineage>
        <taxon>unclassified sequences</taxon>
        <taxon>metagenomes</taxon>
        <taxon>ecological metagenomes</taxon>
    </lineage>
</organism>
<dbReference type="PROSITE" id="PS00570">
    <property type="entry name" value="RING_HYDROXYL_ALPHA"/>
    <property type="match status" value="1"/>
</dbReference>
<dbReference type="AlphaFoldDB" id="A0A381V4N8"/>
<reference evidence="7" key="1">
    <citation type="submission" date="2018-05" db="EMBL/GenBank/DDBJ databases">
        <authorList>
            <person name="Lanie J.A."/>
            <person name="Ng W.-L."/>
            <person name="Kazmierczak K.M."/>
            <person name="Andrzejewski T.M."/>
            <person name="Davidsen T.M."/>
            <person name="Wayne K.J."/>
            <person name="Tettelin H."/>
            <person name="Glass J.I."/>
            <person name="Rusch D."/>
            <person name="Podicherti R."/>
            <person name="Tsui H.-C.T."/>
            <person name="Winkler M.E."/>
        </authorList>
    </citation>
    <scope>NUCLEOTIDE SEQUENCE</scope>
</reference>
<evidence type="ECO:0000256" key="1">
    <source>
        <dbReference type="ARBA" id="ARBA00022714"/>
    </source>
</evidence>
<feature type="domain" description="Rieske" evidence="6">
    <location>
        <begin position="39"/>
        <end position="143"/>
    </location>
</feature>
<dbReference type="GO" id="GO:0016491">
    <property type="term" value="F:oxidoreductase activity"/>
    <property type="evidence" value="ECO:0007669"/>
    <property type="project" value="UniProtKB-KW"/>
</dbReference>
<dbReference type="InterPro" id="IPR036922">
    <property type="entry name" value="Rieske_2Fe-2S_sf"/>
</dbReference>
<evidence type="ECO:0000259" key="6">
    <source>
        <dbReference type="PROSITE" id="PS51296"/>
    </source>
</evidence>
<evidence type="ECO:0000256" key="4">
    <source>
        <dbReference type="ARBA" id="ARBA00023004"/>
    </source>
</evidence>
<name>A0A381V4N8_9ZZZZ</name>
<protein>
    <recommendedName>
        <fullName evidence="6">Rieske domain-containing protein</fullName>
    </recommendedName>
</protein>
<dbReference type="Gene3D" id="2.102.10.10">
    <property type="entry name" value="Rieske [2Fe-2S] iron-sulphur domain"/>
    <property type="match status" value="1"/>
</dbReference>
<dbReference type="PANTHER" id="PTHR21266">
    <property type="entry name" value="IRON-SULFUR DOMAIN CONTAINING PROTEIN"/>
    <property type="match status" value="1"/>
</dbReference>